<organism evidence="3 4">
    <name type="scientific">Heterodera schachtii</name>
    <name type="common">Sugarbeet cyst nematode worm</name>
    <name type="synonym">Tylenchus schachtii</name>
    <dbReference type="NCBI Taxonomy" id="97005"/>
    <lineage>
        <taxon>Eukaryota</taxon>
        <taxon>Metazoa</taxon>
        <taxon>Ecdysozoa</taxon>
        <taxon>Nematoda</taxon>
        <taxon>Chromadorea</taxon>
        <taxon>Rhabditida</taxon>
        <taxon>Tylenchina</taxon>
        <taxon>Tylenchomorpha</taxon>
        <taxon>Tylenchoidea</taxon>
        <taxon>Heteroderidae</taxon>
        <taxon>Heteroderinae</taxon>
        <taxon>Heterodera</taxon>
    </lineage>
</organism>
<dbReference type="EMBL" id="JBICCN010000244">
    <property type="protein sequence ID" value="KAL3083985.1"/>
    <property type="molecule type" value="Genomic_DNA"/>
</dbReference>
<evidence type="ECO:0000256" key="1">
    <source>
        <dbReference type="SAM" id="MobiDB-lite"/>
    </source>
</evidence>
<reference evidence="3 4" key="1">
    <citation type="submission" date="2024-10" db="EMBL/GenBank/DDBJ databases">
        <authorList>
            <person name="Kim D."/>
        </authorList>
    </citation>
    <scope>NUCLEOTIDE SEQUENCE [LARGE SCALE GENOMIC DNA]</scope>
    <source>
        <strain evidence="3">Taebaek</strain>
    </source>
</reference>
<gene>
    <name evidence="3" type="ORF">niasHS_008857</name>
</gene>
<keyword evidence="4" id="KW-1185">Reference proteome</keyword>
<sequence>MSSTQKIWIQFFINAVVAKLCLSACNPTMLFRETVNAQPIADIYKKWQGKDTPGCPCVYVICSENKADIYLLNGYRTGGCQAAITELKPTCQKAGQQLSCLECEGAGCMPRLLQLQDAPTTPRPEWMDVIESCKKYEADCHPCGWAKCVSYPGWAASGCCLSGYIRRCCSYVLPPPGPGWLDDPTKPTIPPPEPEPEPIETTTKTETPAIKISPKANATEEPNTAVTLLTSKMCIALASLLMMVLHFGNDHNQF</sequence>
<protein>
    <submittedName>
        <fullName evidence="3">Uncharacterized protein</fullName>
    </submittedName>
</protein>
<evidence type="ECO:0000313" key="4">
    <source>
        <dbReference type="Proteomes" id="UP001620645"/>
    </source>
</evidence>
<keyword evidence="2" id="KW-0732">Signal</keyword>
<dbReference type="Proteomes" id="UP001620645">
    <property type="component" value="Unassembled WGS sequence"/>
</dbReference>
<feature type="chain" id="PRO_5044888336" evidence="2">
    <location>
        <begin position="24"/>
        <end position="254"/>
    </location>
</feature>
<accession>A0ABD2J300</accession>
<evidence type="ECO:0000256" key="2">
    <source>
        <dbReference type="SAM" id="SignalP"/>
    </source>
</evidence>
<dbReference type="AlphaFoldDB" id="A0ABD2J300"/>
<evidence type="ECO:0000313" key="3">
    <source>
        <dbReference type="EMBL" id="KAL3083985.1"/>
    </source>
</evidence>
<comment type="caution">
    <text evidence="3">The sequence shown here is derived from an EMBL/GenBank/DDBJ whole genome shotgun (WGS) entry which is preliminary data.</text>
</comment>
<name>A0ABD2J300_HETSC</name>
<feature type="signal peptide" evidence="2">
    <location>
        <begin position="1"/>
        <end position="23"/>
    </location>
</feature>
<feature type="region of interest" description="Disordered" evidence="1">
    <location>
        <begin position="181"/>
        <end position="207"/>
    </location>
</feature>
<proteinExistence type="predicted"/>